<dbReference type="eggNOG" id="ENOG502TK5J">
    <property type="taxonomic scope" value="Eukaryota"/>
</dbReference>
<proteinExistence type="predicted"/>
<protein>
    <submittedName>
        <fullName evidence="2">IG domain-containing protein</fullName>
    </submittedName>
</protein>
<reference evidence="2" key="1">
    <citation type="submission" date="2016-11" db="UniProtKB">
        <authorList>
            <consortium name="WormBaseParasite"/>
        </authorList>
    </citation>
    <scope>IDENTIFICATION</scope>
</reference>
<dbReference type="AlphaFoldDB" id="A0A1I7ULK8"/>
<dbReference type="Proteomes" id="UP000095282">
    <property type="component" value="Unplaced"/>
</dbReference>
<sequence length="174" mass="19786">MSNDEIFYQSDGRQVTHSSDILEVSETDGLECTWSGRLIFPSNSAELSWKFNWEGIKTQGITRIHGQITVYIHILGHGMRTTTVDVDSNKAVEYKATVPLMHGFTSKTIQFQYTLVLEPDYTEMFSGLDGRSDRVLLVEGKELHVNKEVGSKRYILVGRRDRKKLSANKMLSLI</sequence>
<name>A0A1I7ULK8_9PELO</name>
<accession>A0A1I7ULK8</accession>
<evidence type="ECO:0000313" key="2">
    <source>
        <dbReference type="WBParaSite" id="Csp11.Scaffold630.g17185.t1"/>
    </source>
</evidence>
<evidence type="ECO:0000313" key="1">
    <source>
        <dbReference type="Proteomes" id="UP000095282"/>
    </source>
</evidence>
<dbReference type="WBParaSite" id="Csp11.Scaffold630.g17185.t1">
    <property type="protein sequence ID" value="Csp11.Scaffold630.g17185.t1"/>
    <property type="gene ID" value="Csp11.Scaffold630.g17185"/>
</dbReference>
<organism evidence="1 2">
    <name type="scientific">Caenorhabditis tropicalis</name>
    <dbReference type="NCBI Taxonomy" id="1561998"/>
    <lineage>
        <taxon>Eukaryota</taxon>
        <taxon>Metazoa</taxon>
        <taxon>Ecdysozoa</taxon>
        <taxon>Nematoda</taxon>
        <taxon>Chromadorea</taxon>
        <taxon>Rhabditida</taxon>
        <taxon>Rhabditina</taxon>
        <taxon>Rhabditomorpha</taxon>
        <taxon>Rhabditoidea</taxon>
        <taxon>Rhabditidae</taxon>
        <taxon>Peloderinae</taxon>
        <taxon>Caenorhabditis</taxon>
    </lineage>
</organism>
<keyword evidence="1" id="KW-1185">Reference proteome</keyword>